<reference evidence="2" key="2">
    <citation type="submission" date="2013-12" db="EMBL/GenBank/DDBJ databases">
        <authorList>
            <person name="Yu Y."/>
            <person name="Lee S."/>
            <person name="de Baynast K."/>
            <person name="Wissotski M."/>
            <person name="Liu L."/>
            <person name="Talag J."/>
            <person name="Goicoechea J."/>
            <person name="Angelova A."/>
            <person name="Jetty R."/>
            <person name="Kudrna D."/>
            <person name="Golser W."/>
            <person name="Rivera L."/>
            <person name="Zhang J."/>
            <person name="Wing R."/>
        </authorList>
    </citation>
    <scope>NUCLEOTIDE SEQUENCE</scope>
</reference>
<organism evidence="1 2">
    <name type="scientific">Leersia perrieri</name>
    <dbReference type="NCBI Taxonomy" id="77586"/>
    <lineage>
        <taxon>Eukaryota</taxon>
        <taxon>Viridiplantae</taxon>
        <taxon>Streptophyta</taxon>
        <taxon>Embryophyta</taxon>
        <taxon>Tracheophyta</taxon>
        <taxon>Spermatophyta</taxon>
        <taxon>Magnoliopsida</taxon>
        <taxon>Liliopsida</taxon>
        <taxon>Poales</taxon>
        <taxon>Poaceae</taxon>
        <taxon>BOP clade</taxon>
        <taxon>Oryzoideae</taxon>
        <taxon>Oryzeae</taxon>
        <taxon>Oryzinae</taxon>
        <taxon>Leersia</taxon>
    </lineage>
</organism>
<dbReference type="InterPro" id="IPR044286">
    <property type="entry name" value="SINL_plant"/>
</dbReference>
<evidence type="ECO:0000313" key="1">
    <source>
        <dbReference type="EnsemblPlants" id="LPERR01G01380.2"/>
    </source>
</evidence>
<evidence type="ECO:0000313" key="2">
    <source>
        <dbReference type="Proteomes" id="UP000032180"/>
    </source>
</evidence>
<dbReference type="SUPFAM" id="SSF49599">
    <property type="entry name" value="TRAF domain-like"/>
    <property type="match status" value="1"/>
</dbReference>
<dbReference type="PANTHER" id="PTHR46632">
    <property type="entry name" value="E3 UBIQUITIN-PROTEIN LIGASE SINA-LIKE 4"/>
    <property type="match status" value="1"/>
</dbReference>
<evidence type="ECO:0008006" key="3">
    <source>
        <dbReference type="Google" id="ProtNLM"/>
    </source>
</evidence>
<dbReference type="Proteomes" id="UP000032180">
    <property type="component" value="Chromosome 1"/>
</dbReference>
<dbReference type="HOGENOM" id="CLU_040603_0_0_1"/>
<reference evidence="1" key="3">
    <citation type="submission" date="2015-04" db="UniProtKB">
        <authorList>
            <consortium name="EnsemblPlants"/>
        </authorList>
    </citation>
    <scope>IDENTIFICATION</scope>
</reference>
<dbReference type="PANTHER" id="PTHR46632:SF18">
    <property type="entry name" value="OS01G0122200 PROTEIN"/>
    <property type="match status" value="1"/>
</dbReference>
<reference evidence="1 2" key="1">
    <citation type="submission" date="2012-08" db="EMBL/GenBank/DDBJ databases">
        <title>Oryza genome evolution.</title>
        <authorList>
            <person name="Wing R.A."/>
        </authorList>
    </citation>
    <scope>NUCLEOTIDE SEQUENCE</scope>
</reference>
<sequence length="218" mass="22678">MESNGDRAEKQEAGGGARRAELAVRIDMTMLHCPICFLAFKPPIFQRDCPHAPCACPEPGCAFAASPPALVDHLTAAHSCPVVDKVEYGKPLCVRVPVPASERRRVLVAEEDNRVFVLAVAGIGGGGRAATAVSLLRVAASAEAEPRYRCRMWANAPAAGGKADIAMVDMDVASTGAVAGGGGGVEEAAMFLGVPAKMLHGEESKEIVLGICIDKKTS</sequence>
<dbReference type="EnsemblPlants" id="LPERR01G01380.2">
    <property type="protein sequence ID" value="LPERR01G01380.2"/>
    <property type="gene ID" value="LPERR01G01380"/>
</dbReference>
<dbReference type="Gramene" id="LPERR01G01380.2">
    <property type="protein sequence ID" value="LPERR01G01380.2"/>
    <property type="gene ID" value="LPERR01G01380"/>
</dbReference>
<proteinExistence type="predicted"/>
<protein>
    <recommendedName>
        <fullName evidence="3">SIAH-type domain-containing protein</fullName>
    </recommendedName>
</protein>
<dbReference type="AlphaFoldDB" id="A0A0D9UW79"/>
<keyword evidence="2" id="KW-1185">Reference proteome</keyword>
<accession>A0A0D9UW79</accession>
<name>A0A0D9UW79_9ORYZ</name>